<dbReference type="Pfam" id="PF00294">
    <property type="entry name" value="PfkB"/>
    <property type="match status" value="1"/>
</dbReference>
<evidence type="ECO:0000259" key="3">
    <source>
        <dbReference type="Pfam" id="PF00294"/>
    </source>
</evidence>
<keyword evidence="2 4" id="KW-0418">Kinase</keyword>
<sequence length="318" mass="33952">MVGYDVLVVGGTGVDTIVRVDALAVPGGDSVGVPPIHDYVGHSGNGVALGFHALGLRTKFVDFVGDDPQGRLILDRYAAVGLDFSHLPAPNGTPRSVNLVDGQGRRFSFYDGRHPADLRLPPEFYLPFLERCGHVHISRAYHPGTVFDDAERLGRSVSTDLHSWDGRDPWAHPYAFRSDLVFMSAATAGDRCEEVMRHILDEGRATVVVATDGADGCRMLTRADGVVRAFPAVTPERPVVDSNGAGDAFSTAFTRAWLAGAEPAECVLAGSVSGAYACGSPGTHEEMIDAATLDAACARLRHARPEAPRERLVPVTPE</sequence>
<dbReference type="SUPFAM" id="SSF53613">
    <property type="entry name" value="Ribokinase-like"/>
    <property type="match status" value="1"/>
</dbReference>
<dbReference type="Proteomes" id="UP000198282">
    <property type="component" value="Unassembled WGS sequence"/>
</dbReference>
<keyword evidence="5" id="KW-1185">Reference proteome</keyword>
<dbReference type="AlphaFoldDB" id="A0A239J144"/>
<protein>
    <submittedName>
        <fullName evidence="4">Sugar or nucleoside kinase, ribokinase family</fullName>
    </submittedName>
</protein>
<dbReference type="InterPro" id="IPR029056">
    <property type="entry name" value="Ribokinase-like"/>
</dbReference>
<dbReference type="EMBL" id="FZOD01000021">
    <property type="protein sequence ID" value="SNS98364.1"/>
    <property type="molecule type" value="Genomic_DNA"/>
</dbReference>
<evidence type="ECO:0000313" key="5">
    <source>
        <dbReference type="Proteomes" id="UP000198282"/>
    </source>
</evidence>
<keyword evidence="1" id="KW-0808">Transferase</keyword>
<feature type="domain" description="Carbohydrate kinase PfkB" evidence="3">
    <location>
        <begin position="192"/>
        <end position="285"/>
    </location>
</feature>
<accession>A0A239J144</accession>
<dbReference type="RefSeq" id="WP_179282145.1">
    <property type="nucleotide sequence ID" value="NZ_FZOD01000021.1"/>
</dbReference>
<dbReference type="Gene3D" id="3.40.1190.20">
    <property type="match status" value="1"/>
</dbReference>
<gene>
    <name evidence="4" type="ORF">SAMN05216276_102114</name>
</gene>
<dbReference type="PANTHER" id="PTHR10584:SF166">
    <property type="entry name" value="RIBOKINASE"/>
    <property type="match status" value="1"/>
</dbReference>
<dbReference type="InterPro" id="IPR011611">
    <property type="entry name" value="PfkB_dom"/>
</dbReference>
<evidence type="ECO:0000256" key="2">
    <source>
        <dbReference type="ARBA" id="ARBA00022777"/>
    </source>
</evidence>
<organism evidence="4 5">
    <name type="scientific">Streptosporangium subroseum</name>
    <dbReference type="NCBI Taxonomy" id="106412"/>
    <lineage>
        <taxon>Bacteria</taxon>
        <taxon>Bacillati</taxon>
        <taxon>Actinomycetota</taxon>
        <taxon>Actinomycetes</taxon>
        <taxon>Streptosporangiales</taxon>
        <taxon>Streptosporangiaceae</taxon>
        <taxon>Streptosporangium</taxon>
    </lineage>
</organism>
<evidence type="ECO:0000313" key="4">
    <source>
        <dbReference type="EMBL" id="SNS98364.1"/>
    </source>
</evidence>
<proteinExistence type="predicted"/>
<evidence type="ECO:0000256" key="1">
    <source>
        <dbReference type="ARBA" id="ARBA00022679"/>
    </source>
</evidence>
<name>A0A239J144_9ACTN</name>
<dbReference type="GO" id="GO:0016301">
    <property type="term" value="F:kinase activity"/>
    <property type="evidence" value="ECO:0007669"/>
    <property type="project" value="UniProtKB-KW"/>
</dbReference>
<reference evidence="4 5" key="1">
    <citation type="submission" date="2017-06" db="EMBL/GenBank/DDBJ databases">
        <authorList>
            <person name="Kim H.J."/>
            <person name="Triplett B.A."/>
        </authorList>
    </citation>
    <scope>NUCLEOTIDE SEQUENCE [LARGE SCALE GENOMIC DNA]</scope>
    <source>
        <strain evidence="4 5">CGMCC 4.2132</strain>
    </source>
</reference>
<dbReference type="PANTHER" id="PTHR10584">
    <property type="entry name" value="SUGAR KINASE"/>
    <property type="match status" value="1"/>
</dbReference>